<dbReference type="EMBL" id="LCIV01000002">
    <property type="protein sequence ID" value="KKT64170.1"/>
    <property type="molecule type" value="Genomic_DNA"/>
</dbReference>
<evidence type="ECO:0000313" key="2">
    <source>
        <dbReference type="EMBL" id="KKT64170.1"/>
    </source>
</evidence>
<proteinExistence type="predicted"/>
<evidence type="ECO:0000256" key="1">
    <source>
        <dbReference type="SAM" id="Phobius"/>
    </source>
</evidence>
<comment type="caution">
    <text evidence="2">The sequence shown here is derived from an EMBL/GenBank/DDBJ whole genome shotgun (WGS) entry which is preliminary data.</text>
</comment>
<name>A0A0G1IYR2_9BACT</name>
<feature type="transmembrane region" description="Helical" evidence="1">
    <location>
        <begin position="12"/>
        <end position="33"/>
    </location>
</feature>
<dbReference type="STRING" id="1618646.UW57_C0002G0050"/>
<accession>A0A0G1IYR2</accession>
<protein>
    <submittedName>
        <fullName evidence="2">Uncharacterized protein</fullName>
    </submittedName>
</protein>
<keyword evidence="1" id="KW-0472">Membrane</keyword>
<sequence>MPEIFTKKNITILLTVLFLGAVIYISFGFLPVLKVEGTSVSYSEFQKVYGAIGSFDKISRKPDPAGGGGNSAAPEEMKKMALESIIESRLLDELIKEANPELAKKAEEILQKTLLENKNLSLDEASKILYGISAADFQKLVLLPQAKKDALTDYYESNPERLADLWTALLKSAKVQIYYPGFYWENGEVHPVRDSSR</sequence>
<gene>
    <name evidence="2" type="ORF">UW57_C0002G0050</name>
</gene>
<dbReference type="Proteomes" id="UP000034652">
    <property type="component" value="Unassembled WGS sequence"/>
</dbReference>
<organism evidence="2 3">
    <name type="scientific">Candidatus Giovannonibacteria bacterium GW2011_GWA1_44_29</name>
    <dbReference type="NCBI Taxonomy" id="1618646"/>
    <lineage>
        <taxon>Bacteria</taxon>
        <taxon>Candidatus Giovannoniibacteriota</taxon>
    </lineage>
</organism>
<evidence type="ECO:0000313" key="3">
    <source>
        <dbReference type="Proteomes" id="UP000034652"/>
    </source>
</evidence>
<reference evidence="2 3" key="1">
    <citation type="journal article" date="2015" name="Nature">
        <title>rRNA introns, odd ribosomes, and small enigmatic genomes across a large radiation of phyla.</title>
        <authorList>
            <person name="Brown C.T."/>
            <person name="Hug L.A."/>
            <person name="Thomas B.C."/>
            <person name="Sharon I."/>
            <person name="Castelle C.J."/>
            <person name="Singh A."/>
            <person name="Wilkins M.J."/>
            <person name="Williams K.H."/>
            <person name="Banfield J.F."/>
        </authorList>
    </citation>
    <scope>NUCLEOTIDE SEQUENCE [LARGE SCALE GENOMIC DNA]</scope>
</reference>
<dbReference type="AlphaFoldDB" id="A0A0G1IYR2"/>
<keyword evidence="1" id="KW-0812">Transmembrane</keyword>
<keyword evidence="1" id="KW-1133">Transmembrane helix</keyword>